<gene>
    <name evidence="1" type="ORF">IQ276_11830</name>
</gene>
<dbReference type="RefSeq" id="WP_190883603.1">
    <property type="nucleotide sequence ID" value="NZ_JADEXS020000001.1"/>
</dbReference>
<name>A0A8J7AD01_DESMC</name>
<keyword evidence="2" id="KW-1185">Reference proteome</keyword>
<reference evidence="1" key="1">
    <citation type="submission" date="2020-10" db="EMBL/GenBank/DDBJ databases">
        <authorList>
            <person name="Castelo-Branco R."/>
            <person name="Eusebio N."/>
            <person name="Adriana R."/>
            <person name="Vieira A."/>
            <person name="Brugerolle De Fraissinette N."/>
            <person name="Rezende De Castro R."/>
            <person name="Schneider M.P."/>
            <person name="Vasconcelos V."/>
            <person name="Leao P.N."/>
        </authorList>
    </citation>
    <scope>NUCLEOTIDE SEQUENCE</scope>
    <source>
        <strain evidence="1">LEGE 12446</strain>
    </source>
</reference>
<dbReference type="Proteomes" id="UP000622533">
    <property type="component" value="Unassembled WGS sequence"/>
</dbReference>
<sequence length="55" mass="6214">MLAVPMLAIVGSEDIRPSWPVEQVANLMPCAYFQQEQVDVFAVDFDDLQCELNRA</sequence>
<organism evidence="1 2">
    <name type="scientific">Desmonostoc muscorum LEGE 12446</name>
    <dbReference type="NCBI Taxonomy" id="1828758"/>
    <lineage>
        <taxon>Bacteria</taxon>
        <taxon>Bacillati</taxon>
        <taxon>Cyanobacteriota</taxon>
        <taxon>Cyanophyceae</taxon>
        <taxon>Nostocales</taxon>
        <taxon>Nostocaceae</taxon>
        <taxon>Desmonostoc</taxon>
    </lineage>
</organism>
<accession>A0A8J7AD01</accession>
<comment type="caution">
    <text evidence="1">The sequence shown here is derived from an EMBL/GenBank/DDBJ whole genome shotgun (WGS) entry which is preliminary data.</text>
</comment>
<dbReference type="AlphaFoldDB" id="A0A8J7AD01"/>
<proteinExistence type="predicted"/>
<evidence type="ECO:0000313" key="1">
    <source>
        <dbReference type="EMBL" id="MBE9023092.1"/>
    </source>
</evidence>
<protein>
    <submittedName>
        <fullName evidence="1">Uncharacterized protein</fullName>
    </submittedName>
</protein>
<evidence type="ECO:0000313" key="2">
    <source>
        <dbReference type="Proteomes" id="UP000622533"/>
    </source>
</evidence>
<dbReference type="EMBL" id="JADEXS010000129">
    <property type="protein sequence ID" value="MBE9023092.1"/>
    <property type="molecule type" value="Genomic_DNA"/>
</dbReference>